<protein>
    <submittedName>
        <fullName evidence="1">Uncharacterized protein</fullName>
    </submittedName>
</protein>
<gene>
    <name evidence="1" type="ORF">GN157_05600</name>
</gene>
<name>A0A6N8H988_9FLAO</name>
<evidence type="ECO:0000313" key="1">
    <source>
        <dbReference type="EMBL" id="MUV03179.1"/>
    </source>
</evidence>
<organism evidence="1 2">
    <name type="scientific">Flavobacterium rakeshii</name>
    <dbReference type="NCBI Taxonomy" id="1038845"/>
    <lineage>
        <taxon>Bacteria</taxon>
        <taxon>Pseudomonadati</taxon>
        <taxon>Bacteroidota</taxon>
        <taxon>Flavobacteriia</taxon>
        <taxon>Flavobacteriales</taxon>
        <taxon>Flavobacteriaceae</taxon>
        <taxon>Flavobacterium</taxon>
    </lineage>
</organism>
<comment type="caution">
    <text evidence="1">The sequence shown here is derived from an EMBL/GenBank/DDBJ whole genome shotgun (WGS) entry which is preliminary data.</text>
</comment>
<dbReference type="Proteomes" id="UP000433945">
    <property type="component" value="Unassembled WGS sequence"/>
</dbReference>
<keyword evidence="2" id="KW-1185">Reference proteome</keyword>
<accession>A0A6N8H988</accession>
<proteinExistence type="predicted"/>
<dbReference type="EMBL" id="WOWP01000016">
    <property type="protein sequence ID" value="MUV03179.1"/>
    <property type="molecule type" value="Genomic_DNA"/>
</dbReference>
<evidence type="ECO:0000313" key="2">
    <source>
        <dbReference type="Proteomes" id="UP000433945"/>
    </source>
</evidence>
<dbReference type="OrthoDB" id="9853148at2"/>
<sequence>MELKKPSGNKVKDTIVLTGGVLAGGAASRGIFGLIHENKATEDAAAAKKQENTALIKRGAMSAAAGTAAVFIDGKDIAATLVKGLCIGITVVQGLEVVKTLASRAGVTPEVAATTKSQKVVAQIAGLGCPCNETKGLMYNAPSFSPRYVKTDIALENERVNNGIGLAGGEIWNSQDIWATPVSV</sequence>
<dbReference type="RefSeq" id="WP_157482121.1">
    <property type="nucleotide sequence ID" value="NZ_WOWP01000016.1"/>
</dbReference>
<reference evidence="1 2" key="1">
    <citation type="submission" date="2019-12" db="EMBL/GenBank/DDBJ databases">
        <authorList>
            <person name="Sun J.-Q."/>
        </authorList>
    </citation>
    <scope>NUCLEOTIDE SEQUENCE [LARGE SCALE GENOMIC DNA]</scope>
    <source>
        <strain evidence="1 2">JCM 17928</strain>
    </source>
</reference>
<dbReference type="AlphaFoldDB" id="A0A6N8H988"/>